<sequence>MFSPFFVRSPTFNFILFVLIVFIILFLVSWDSNPTISVILLVSPLVGIIFFSAVKLFTSILLSTLTLLINSPARVLGSMLTDVGIPAISTLFRLSLWTNSCKVTSILRTLVFISAFSALILSCSFSTRINFFSMFFIVVFIVST</sequence>
<keyword evidence="1" id="KW-0812">Transmembrane</keyword>
<feature type="transmembrane region" description="Helical" evidence="1">
    <location>
        <begin position="109"/>
        <end position="142"/>
    </location>
</feature>
<feature type="transmembrane region" description="Helical" evidence="1">
    <location>
        <begin position="12"/>
        <end position="30"/>
    </location>
</feature>
<dbReference type="EMBL" id="HBUF01083750">
    <property type="protein sequence ID" value="CAG6633768.1"/>
    <property type="molecule type" value="Transcribed_RNA"/>
</dbReference>
<feature type="transmembrane region" description="Helical" evidence="1">
    <location>
        <begin position="75"/>
        <end position="97"/>
    </location>
</feature>
<name>A0A8D8VTA9_9HEMI</name>
<keyword evidence="1" id="KW-1133">Transmembrane helix</keyword>
<keyword evidence="1" id="KW-0472">Membrane</keyword>
<dbReference type="AlphaFoldDB" id="A0A8D8VTA9"/>
<accession>A0A8D8VTA9</accession>
<proteinExistence type="predicted"/>
<evidence type="ECO:0000313" key="2">
    <source>
        <dbReference type="EMBL" id="CAG6633768.1"/>
    </source>
</evidence>
<dbReference type="EMBL" id="HBUF01595120">
    <property type="protein sequence ID" value="CAG6774533.1"/>
    <property type="molecule type" value="Transcribed_RNA"/>
</dbReference>
<organism evidence="2">
    <name type="scientific">Cacopsylla melanoneura</name>
    <dbReference type="NCBI Taxonomy" id="428564"/>
    <lineage>
        <taxon>Eukaryota</taxon>
        <taxon>Metazoa</taxon>
        <taxon>Ecdysozoa</taxon>
        <taxon>Arthropoda</taxon>
        <taxon>Hexapoda</taxon>
        <taxon>Insecta</taxon>
        <taxon>Pterygota</taxon>
        <taxon>Neoptera</taxon>
        <taxon>Paraneoptera</taxon>
        <taxon>Hemiptera</taxon>
        <taxon>Sternorrhyncha</taxon>
        <taxon>Psylloidea</taxon>
        <taxon>Psyllidae</taxon>
        <taxon>Psyllinae</taxon>
        <taxon>Cacopsylla</taxon>
    </lineage>
</organism>
<reference evidence="2" key="1">
    <citation type="submission" date="2021-05" db="EMBL/GenBank/DDBJ databases">
        <authorList>
            <person name="Alioto T."/>
            <person name="Alioto T."/>
            <person name="Gomez Garrido J."/>
        </authorList>
    </citation>
    <scope>NUCLEOTIDE SEQUENCE</scope>
</reference>
<protein>
    <submittedName>
        <fullName evidence="2">Uncharacterized protein</fullName>
    </submittedName>
</protein>
<feature type="transmembrane region" description="Helical" evidence="1">
    <location>
        <begin position="36"/>
        <end position="63"/>
    </location>
</feature>
<evidence type="ECO:0000256" key="1">
    <source>
        <dbReference type="SAM" id="Phobius"/>
    </source>
</evidence>